<dbReference type="EMBL" id="WTYR01000001">
    <property type="protein sequence ID" value="MXP10364.1"/>
    <property type="molecule type" value="Genomic_DNA"/>
</dbReference>
<dbReference type="AlphaFoldDB" id="A0A6I4U4S6"/>
<keyword evidence="6" id="KW-1185">Reference proteome</keyword>
<dbReference type="InterPro" id="IPR037873">
    <property type="entry name" value="BamE-like"/>
</dbReference>
<evidence type="ECO:0000259" key="4">
    <source>
        <dbReference type="Pfam" id="PF04355"/>
    </source>
</evidence>
<evidence type="ECO:0000256" key="1">
    <source>
        <dbReference type="ARBA" id="ARBA00022729"/>
    </source>
</evidence>
<feature type="signal peptide" evidence="3">
    <location>
        <begin position="1"/>
        <end position="19"/>
    </location>
</feature>
<name>A0A6I4U4S6_9SPHN</name>
<dbReference type="PROSITE" id="PS51273">
    <property type="entry name" value="GATASE_TYPE_1"/>
    <property type="match status" value="1"/>
</dbReference>
<dbReference type="Gene3D" id="3.30.1450.10">
    <property type="match status" value="1"/>
</dbReference>
<comment type="caution">
    <text evidence="5">The sequence shown here is derived from an EMBL/GenBank/DDBJ whole genome shotgun (WGS) entry which is preliminary data.</text>
</comment>
<sequence>MTVKPVLALCLGTAALALSGCNSIRGQNGFVGDSTITNSVLPGTDNQASVERTMGRPTFVSQFGEPVWYYVTSTTGQPAFGTARITDQRVIAIRFDPKGNVASVDRTGMELVAQIDPNGDKTPTLGRERGFLEDLFGNIGQVGGVGPGGPGGQ</sequence>
<proteinExistence type="predicted"/>
<dbReference type="GO" id="GO:0019867">
    <property type="term" value="C:outer membrane"/>
    <property type="evidence" value="ECO:0007669"/>
    <property type="project" value="InterPro"/>
</dbReference>
<protein>
    <submittedName>
        <fullName evidence="5">Outer membrane protein assembly factor BamE</fullName>
    </submittedName>
</protein>
<dbReference type="Proteomes" id="UP000429229">
    <property type="component" value="Unassembled WGS sequence"/>
</dbReference>
<reference evidence="5 6" key="1">
    <citation type="submission" date="2019-12" db="EMBL/GenBank/DDBJ databases">
        <title>Genomic-based taxomic classification of the family Erythrobacteraceae.</title>
        <authorList>
            <person name="Xu L."/>
        </authorList>
    </citation>
    <scope>NUCLEOTIDE SEQUENCE [LARGE SCALE GENOMIC DNA]</scope>
    <source>
        <strain evidence="5 6">LMG 29519</strain>
    </source>
</reference>
<keyword evidence="2" id="KW-0472">Membrane</keyword>
<evidence type="ECO:0000313" key="6">
    <source>
        <dbReference type="Proteomes" id="UP000429229"/>
    </source>
</evidence>
<dbReference type="Pfam" id="PF04355">
    <property type="entry name" value="BamE"/>
    <property type="match status" value="1"/>
</dbReference>
<gene>
    <name evidence="5" type="primary">bamE</name>
    <name evidence="5" type="ORF">GRI68_09265</name>
</gene>
<evidence type="ECO:0000256" key="2">
    <source>
        <dbReference type="ARBA" id="ARBA00023136"/>
    </source>
</evidence>
<evidence type="ECO:0000313" key="5">
    <source>
        <dbReference type="EMBL" id="MXP10364.1"/>
    </source>
</evidence>
<evidence type="ECO:0000256" key="3">
    <source>
        <dbReference type="SAM" id="SignalP"/>
    </source>
</evidence>
<organism evidence="5 6">
    <name type="scientific">Alteriqipengyuania halimionae</name>
    <dbReference type="NCBI Taxonomy" id="1926630"/>
    <lineage>
        <taxon>Bacteria</taxon>
        <taxon>Pseudomonadati</taxon>
        <taxon>Pseudomonadota</taxon>
        <taxon>Alphaproteobacteria</taxon>
        <taxon>Sphingomonadales</taxon>
        <taxon>Erythrobacteraceae</taxon>
        <taxon>Alteriqipengyuania</taxon>
    </lineage>
</organism>
<dbReference type="OrthoDB" id="7160681at2"/>
<feature type="chain" id="PRO_5026096526" evidence="3">
    <location>
        <begin position="20"/>
        <end position="153"/>
    </location>
</feature>
<dbReference type="RefSeq" id="WP_160616980.1">
    <property type="nucleotide sequence ID" value="NZ_WTYR01000001.1"/>
</dbReference>
<dbReference type="InterPro" id="IPR007450">
    <property type="entry name" value="BamE_dom"/>
</dbReference>
<feature type="domain" description="Outer membrane protein assembly factor BamE" evidence="4">
    <location>
        <begin position="38"/>
        <end position="103"/>
    </location>
</feature>
<dbReference type="PROSITE" id="PS51257">
    <property type="entry name" value="PROKAR_LIPOPROTEIN"/>
    <property type="match status" value="1"/>
</dbReference>
<keyword evidence="1 3" id="KW-0732">Signal</keyword>
<accession>A0A6I4U4S6</accession>